<evidence type="ECO:0000256" key="6">
    <source>
        <dbReference type="SAM" id="Phobius"/>
    </source>
</evidence>
<proteinExistence type="inferred from homology"/>
<keyword evidence="5 6" id="KW-0472">Membrane</keyword>
<feature type="transmembrane region" description="Helical" evidence="6">
    <location>
        <begin position="233"/>
        <end position="251"/>
    </location>
</feature>
<dbReference type="Pfam" id="PF03741">
    <property type="entry name" value="TerC"/>
    <property type="match status" value="1"/>
</dbReference>
<protein>
    <submittedName>
        <fullName evidence="7">Inner membrane protein alx</fullName>
    </submittedName>
</protein>
<sequence>MQSIGTWWLWIVFIVLILIVLSIDIFLLTRNKREPTLKASCVWVTVWVVLALLFNVFLWVYLSQGDTSNIANQKALEFLAAYLIEESLSMDNIFVFIMIFKYFSIPLKYQRRLLLFGVLGAISMRIILIVFGIWLMNKFKWILYLFGILLIYSATKFFTLFKDEQFVTNNFVLKTLRKIFPITKKISGGHFIVKKNKSYFVTPLFVVLIFIEVSDLIFAIDSIPAVLGITQDPFIACSSNAFAILGLRAMYFILAHIENKFRYLNYGLALILGFIGIKMLLHDLVDIPIVVTLSMIVLTLGGAIIVSKLWKNKISN</sequence>
<dbReference type="PATRIC" id="fig|45071.6.peg.1676"/>
<dbReference type="InterPro" id="IPR022369">
    <property type="entry name" value="Integral_membrane_TerC_rswitch"/>
</dbReference>
<keyword evidence="4 6" id="KW-1133">Transmembrane helix</keyword>
<feature type="transmembrane region" description="Helical" evidence="6">
    <location>
        <begin position="82"/>
        <end position="101"/>
    </location>
</feature>
<gene>
    <name evidence="7" type="primary">alx_2</name>
    <name evidence="7" type="ORF">lpari_02220</name>
</gene>
<dbReference type="PANTHER" id="PTHR30238">
    <property type="entry name" value="MEMBRANE BOUND PREDICTED REDOX MODULATOR"/>
    <property type="match status" value="1"/>
</dbReference>
<dbReference type="InterPro" id="IPR005496">
    <property type="entry name" value="Integral_membrane_TerC"/>
</dbReference>
<reference evidence="7 8" key="1">
    <citation type="submission" date="2016-02" db="EMBL/GenBank/DDBJ databases">
        <title>Secondary metabolites in Legionella.</title>
        <authorList>
            <person name="Tobias N.J."/>
            <person name="Bode H.B."/>
        </authorList>
    </citation>
    <scope>NUCLEOTIDE SEQUENCE [LARGE SCALE GENOMIC DNA]</scope>
    <source>
        <strain evidence="7 8">DSM 19216</strain>
    </source>
</reference>
<evidence type="ECO:0000313" key="8">
    <source>
        <dbReference type="Proteomes" id="UP000095229"/>
    </source>
</evidence>
<evidence type="ECO:0000256" key="4">
    <source>
        <dbReference type="ARBA" id="ARBA00022989"/>
    </source>
</evidence>
<feature type="transmembrane region" description="Helical" evidence="6">
    <location>
        <begin position="287"/>
        <end position="310"/>
    </location>
</feature>
<organism evidence="7 8">
    <name type="scientific">Legionella parisiensis</name>
    <dbReference type="NCBI Taxonomy" id="45071"/>
    <lineage>
        <taxon>Bacteria</taxon>
        <taxon>Pseudomonadati</taxon>
        <taxon>Pseudomonadota</taxon>
        <taxon>Gammaproteobacteria</taxon>
        <taxon>Legionellales</taxon>
        <taxon>Legionellaceae</taxon>
        <taxon>Legionella</taxon>
    </lineage>
</organism>
<evidence type="ECO:0000256" key="1">
    <source>
        <dbReference type="ARBA" id="ARBA00004141"/>
    </source>
</evidence>
<dbReference type="OrthoDB" id="9783692at2"/>
<evidence type="ECO:0000313" key="7">
    <source>
        <dbReference type="EMBL" id="OEH46752.1"/>
    </source>
</evidence>
<evidence type="ECO:0000256" key="3">
    <source>
        <dbReference type="ARBA" id="ARBA00022692"/>
    </source>
</evidence>
<accession>A0A1E5JQD3</accession>
<dbReference type="GO" id="GO:0016020">
    <property type="term" value="C:membrane"/>
    <property type="evidence" value="ECO:0007669"/>
    <property type="project" value="UniProtKB-SubCell"/>
</dbReference>
<evidence type="ECO:0000256" key="5">
    <source>
        <dbReference type="ARBA" id="ARBA00023136"/>
    </source>
</evidence>
<keyword evidence="3 6" id="KW-0812">Transmembrane</keyword>
<comment type="subcellular location">
    <subcellularLocation>
        <location evidence="1">Membrane</location>
        <topology evidence="1">Multi-pass membrane protein</topology>
    </subcellularLocation>
</comment>
<feature type="transmembrane region" description="Helical" evidence="6">
    <location>
        <begin position="41"/>
        <end position="62"/>
    </location>
</feature>
<name>A0A1E5JQD3_9GAMM</name>
<dbReference type="NCBIfam" id="TIGR03718">
    <property type="entry name" value="R_switched_Alx"/>
    <property type="match status" value="1"/>
</dbReference>
<feature type="transmembrane region" description="Helical" evidence="6">
    <location>
        <begin position="204"/>
        <end position="227"/>
    </location>
</feature>
<feature type="transmembrane region" description="Helical" evidence="6">
    <location>
        <begin position="263"/>
        <end position="281"/>
    </location>
</feature>
<comment type="caution">
    <text evidence="7">The sequence shown here is derived from an EMBL/GenBank/DDBJ whole genome shotgun (WGS) entry which is preliminary data.</text>
</comment>
<dbReference type="AlphaFoldDB" id="A0A1E5JQD3"/>
<dbReference type="Proteomes" id="UP000095229">
    <property type="component" value="Unassembled WGS sequence"/>
</dbReference>
<dbReference type="RefSeq" id="WP_058517424.1">
    <property type="nucleotide sequence ID" value="NZ_CAAAIE010000006.1"/>
</dbReference>
<dbReference type="EMBL" id="LSOG01000062">
    <property type="protein sequence ID" value="OEH46752.1"/>
    <property type="molecule type" value="Genomic_DNA"/>
</dbReference>
<keyword evidence="8" id="KW-1185">Reference proteome</keyword>
<evidence type="ECO:0000256" key="2">
    <source>
        <dbReference type="ARBA" id="ARBA00007511"/>
    </source>
</evidence>
<dbReference type="PANTHER" id="PTHR30238:SF0">
    <property type="entry name" value="THYLAKOID MEMBRANE PROTEIN TERC, CHLOROPLASTIC"/>
    <property type="match status" value="1"/>
</dbReference>
<feature type="transmembrane region" description="Helical" evidence="6">
    <location>
        <begin position="6"/>
        <end position="29"/>
    </location>
</feature>
<dbReference type="STRING" id="45071.Lpar_1557"/>
<feature type="transmembrane region" description="Helical" evidence="6">
    <location>
        <begin position="113"/>
        <end position="135"/>
    </location>
</feature>
<feature type="transmembrane region" description="Helical" evidence="6">
    <location>
        <begin position="141"/>
        <end position="161"/>
    </location>
</feature>
<comment type="similarity">
    <text evidence="2">Belongs to the TerC family.</text>
</comment>